<dbReference type="Proteomes" id="UP001162164">
    <property type="component" value="Unassembled WGS sequence"/>
</dbReference>
<reference evidence="2" key="1">
    <citation type="journal article" date="2023" name="Insect Mol. Biol.">
        <title>Genome sequencing provides insights into the evolution of gene families encoding plant cell wall-degrading enzymes in longhorned beetles.</title>
        <authorList>
            <person name="Shin N.R."/>
            <person name="Okamura Y."/>
            <person name="Kirsch R."/>
            <person name="Pauchet Y."/>
        </authorList>
    </citation>
    <scope>NUCLEOTIDE SEQUENCE</scope>
    <source>
        <strain evidence="2">MMC_N1</strain>
    </source>
</reference>
<organism evidence="2 3">
    <name type="scientific">Molorchus minor</name>
    <dbReference type="NCBI Taxonomy" id="1323400"/>
    <lineage>
        <taxon>Eukaryota</taxon>
        <taxon>Metazoa</taxon>
        <taxon>Ecdysozoa</taxon>
        <taxon>Arthropoda</taxon>
        <taxon>Hexapoda</taxon>
        <taxon>Insecta</taxon>
        <taxon>Pterygota</taxon>
        <taxon>Neoptera</taxon>
        <taxon>Endopterygota</taxon>
        <taxon>Coleoptera</taxon>
        <taxon>Polyphaga</taxon>
        <taxon>Cucujiformia</taxon>
        <taxon>Chrysomeloidea</taxon>
        <taxon>Cerambycidae</taxon>
        <taxon>Lamiinae</taxon>
        <taxon>Monochamini</taxon>
        <taxon>Molorchus</taxon>
    </lineage>
</organism>
<accession>A0ABQ9K029</accession>
<dbReference type="PANTHER" id="PTHR21405">
    <property type="entry name" value="CDNA SEQUENCE BC021608"/>
    <property type="match status" value="1"/>
</dbReference>
<proteinExistence type="inferred from homology"/>
<dbReference type="EMBL" id="JAPWTJ010000053">
    <property type="protein sequence ID" value="KAJ8983950.1"/>
    <property type="molecule type" value="Genomic_DNA"/>
</dbReference>
<dbReference type="Gene3D" id="1.25.40.10">
    <property type="entry name" value="Tetratricopeptide repeat domain"/>
    <property type="match status" value="1"/>
</dbReference>
<evidence type="ECO:0008006" key="4">
    <source>
        <dbReference type="Google" id="ProtNLM"/>
    </source>
</evidence>
<dbReference type="InterPro" id="IPR011990">
    <property type="entry name" value="TPR-like_helical_dom_sf"/>
</dbReference>
<comment type="similarity">
    <text evidence="1">Belongs to the TTC36 family.</text>
</comment>
<dbReference type="InterPro" id="IPR038906">
    <property type="entry name" value="TTC36"/>
</dbReference>
<gene>
    <name evidence="2" type="ORF">NQ317_008652</name>
</gene>
<comment type="caution">
    <text evidence="2">The sequence shown here is derived from an EMBL/GenBank/DDBJ whole genome shotgun (WGS) entry which is preliminary data.</text>
</comment>
<protein>
    <recommendedName>
        <fullName evidence="4">Tetratricopeptide repeat protein 36</fullName>
    </recommendedName>
</protein>
<sequence>MAQLSYHDRAILNCIFNPNLPLEEASVLQPTEELKRQKSLEIKAIRLTEEGKIEDALNIVNKAIEIAPHKPSLYNNRANIYQFLRKFEVTIGSFFSEALQDTSKAIELSTEKHRKTLCQAHCQRGLLYRRKNELELARADFEVSANMGNNFAKGQLVELNPYAALCNQMLRQVTDALK</sequence>
<evidence type="ECO:0000313" key="3">
    <source>
        <dbReference type="Proteomes" id="UP001162164"/>
    </source>
</evidence>
<dbReference type="SUPFAM" id="SSF48452">
    <property type="entry name" value="TPR-like"/>
    <property type="match status" value="1"/>
</dbReference>
<keyword evidence="3" id="KW-1185">Reference proteome</keyword>
<name>A0ABQ9K029_9CUCU</name>
<evidence type="ECO:0000256" key="1">
    <source>
        <dbReference type="ARBA" id="ARBA00006995"/>
    </source>
</evidence>
<evidence type="ECO:0000313" key="2">
    <source>
        <dbReference type="EMBL" id="KAJ8983950.1"/>
    </source>
</evidence>
<dbReference type="PANTHER" id="PTHR21405:SF0">
    <property type="entry name" value="TETRATRICOPEPTIDE REPEAT PROTEIN 36"/>
    <property type="match status" value="1"/>
</dbReference>